<dbReference type="GO" id="GO:0009063">
    <property type="term" value="P:amino acid catabolic process"/>
    <property type="evidence" value="ECO:0007669"/>
    <property type="project" value="InterPro"/>
</dbReference>
<feature type="domain" description="Mandelate racemase/muconate lactonizing enzyme C-terminal" evidence="4">
    <location>
        <begin position="150"/>
        <end position="247"/>
    </location>
</feature>
<dbReference type="Pfam" id="PF13378">
    <property type="entry name" value="MR_MLE_C"/>
    <property type="match status" value="1"/>
</dbReference>
<keyword evidence="3" id="KW-0460">Magnesium</keyword>
<organism evidence="5 6">
    <name type="scientific">Zeimonas arvi</name>
    <dbReference type="NCBI Taxonomy" id="2498847"/>
    <lineage>
        <taxon>Bacteria</taxon>
        <taxon>Pseudomonadati</taxon>
        <taxon>Pseudomonadota</taxon>
        <taxon>Betaproteobacteria</taxon>
        <taxon>Burkholderiales</taxon>
        <taxon>Burkholderiaceae</taxon>
        <taxon>Zeimonas</taxon>
    </lineage>
</organism>
<dbReference type="PROSITE" id="PS00908">
    <property type="entry name" value="MR_MLE_1"/>
    <property type="match status" value="1"/>
</dbReference>
<sequence length="382" mass="41711">MRITDLRVHVLQSPLDPPFAFSQGWVGRRSATLVEVVTDGGLTGWGEAFAQGLEPPQIAAAVIEHALRPLVVGANPLDTEVLWHRMYHQTRDYGRKGSVIAAISAVDIALWDLAGKHYGEPVHRLLGGAFRDRVQPYATGFYRLRGQGEAPRLADEALAHFEAGFRLMKVKLGYGVDDDIAVIRAVARAIEGRGVTLMADTNHAYGRAEALRLGYALDELDLRWYEEPVAPEDIDGYCELRARLRTPIAGGENEHTLHGFRELLGRHAVDIAQPDVGSCGGLTAARHIVALAQANGIEVNPHVWGSAVAQAASLHLIAALPVAHHSVFARPPVLEYDRSSHPFRRELVTEPIEMADGAVPVPQGPGLGIALRVETLERFRIR</sequence>
<dbReference type="AlphaFoldDB" id="A0A5C8NSR1"/>
<dbReference type="GO" id="GO:0016052">
    <property type="term" value="P:carbohydrate catabolic process"/>
    <property type="evidence" value="ECO:0007669"/>
    <property type="project" value="TreeGrafter"/>
</dbReference>
<reference evidence="5 6" key="1">
    <citation type="submission" date="2019-06" db="EMBL/GenBank/DDBJ databases">
        <title>Quisquiliibacterium sp. nov., isolated from a maize field.</title>
        <authorList>
            <person name="Lin S.-Y."/>
            <person name="Tsai C.-F."/>
            <person name="Young C.-C."/>
        </authorList>
    </citation>
    <scope>NUCLEOTIDE SEQUENCE [LARGE SCALE GENOMIC DNA]</scope>
    <source>
        <strain evidence="5 6">CC-CFT501</strain>
    </source>
</reference>
<dbReference type="PANTHER" id="PTHR13794">
    <property type="entry name" value="ENOLASE SUPERFAMILY, MANDELATE RACEMASE"/>
    <property type="match status" value="1"/>
</dbReference>
<dbReference type="Gene3D" id="3.30.390.10">
    <property type="entry name" value="Enolase-like, N-terminal domain"/>
    <property type="match status" value="1"/>
</dbReference>
<dbReference type="Proteomes" id="UP000321548">
    <property type="component" value="Unassembled WGS sequence"/>
</dbReference>
<gene>
    <name evidence="5" type="ORF">FHP08_14975</name>
</gene>
<evidence type="ECO:0000313" key="5">
    <source>
        <dbReference type="EMBL" id="TXL64238.1"/>
    </source>
</evidence>
<protein>
    <submittedName>
        <fullName evidence="5">Mandelate racemase/muconate lactonizing enzyme family protein</fullName>
    </submittedName>
</protein>
<dbReference type="InterPro" id="IPR029017">
    <property type="entry name" value="Enolase-like_N"/>
</dbReference>
<evidence type="ECO:0000256" key="3">
    <source>
        <dbReference type="ARBA" id="ARBA00022842"/>
    </source>
</evidence>
<dbReference type="SUPFAM" id="SSF51604">
    <property type="entry name" value="Enolase C-terminal domain-like"/>
    <property type="match status" value="1"/>
</dbReference>
<dbReference type="InterPro" id="IPR029065">
    <property type="entry name" value="Enolase_C-like"/>
</dbReference>
<keyword evidence="2" id="KW-0479">Metal-binding</keyword>
<dbReference type="GO" id="GO:0016836">
    <property type="term" value="F:hydro-lyase activity"/>
    <property type="evidence" value="ECO:0007669"/>
    <property type="project" value="TreeGrafter"/>
</dbReference>
<evidence type="ECO:0000256" key="2">
    <source>
        <dbReference type="ARBA" id="ARBA00022723"/>
    </source>
</evidence>
<dbReference type="Gene3D" id="3.20.20.120">
    <property type="entry name" value="Enolase-like C-terminal domain"/>
    <property type="match status" value="1"/>
</dbReference>
<name>A0A5C8NSR1_9BURK</name>
<comment type="caution">
    <text evidence="5">The sequence shown here is derived from an EMBL/GenBank/DDBJ whole genome shotgun (WGS) entry which is preliminary data.</text>
</comment>
<dbReference type="InterPro" id="IPR013342">
    <property type="entry name" value="Mandelate_racemase_C"/>
</dbReference>
<dbReference type="PANTHER" id="PTHR13794:SF58">
    <property type="entry name" value="MITOCHONDRIAL ENOLASE SUPERFAMILY MEMBER 1"/>
    <property type="match status" value="1"/>
</dbReference>
<evidence type="ECO:0000256" key="1">
    <source>
        <dbReference type="ARBA" id="ARBA00001946"/>
    </source>
</evidence>
<dbReference type="OrthoDB" id="103536at2"/>
<evidence type="ECO:0000259" key="4">
    <source>
        <dbReference type="SMART" id="SM00922"/>
    </source>
</evidence>
<dbReference type="CDD" id="cd03316">
    <property type="entry name" value="MR_like"/>
    <property type="match status" value="1"/>
</dbReference>
<dbReference type="SUPFAM" id="SSF54826">
    <property type="entry name" value="Enolase N-terminal domain-like"/>
    <property type="match status" value="1"/>
</dbReference>
<dbReference type="InterPro" id="IPR046945">
    <property type="entry name" value="RHMD-like"/>
</dbReference>
<keyword evidence="6" id="KW-1185">Reference proteome</keyword>
<comment type="cofactor">
    <cofactor evidence="1">
        <name>Mg(2+)</name>
        <dbReference type="ChEBI" id="CHEBI:18420"/>
    </cofactor>
</comment>
<dbReference type="SFLD" id="SFLDG00179">
    <property type="entry name" value="mandelate_racemase"/>
    <property type="match status" value="1"/>
</dbReference>
<dbReference type="InterPro" id="IPR013341">
    <property type="entry name" value="Mandelate_racemase_N_dom"/>
</dbReference>
<dbReference type="SFLD" id="SFLDS00001">
    <property type="entry name" value="Enolase"/>
    <property type="match status" value="1"/>
</dbReference>
<accession>A0A5C8NSR1</accession>
<dbReference type="RefSeq" id="WP_147705299.1">
    <property type="nucleotide sequence ID" value="NZ_VDUY01000006.1"/>
</dbReference>
<dbReference type="GO" id="GO:0000287">
    <property type="term" value="F:magnesium ion binding"/>
    <property type="evidence" value="ECO:0007669"/>
    <property type="project" value="TreeGrafter"/>
</dbReference>
<evidence type="ECO:0000313" key="6">
    <source>
        <dbReference type="Proteomes" id="UP000321548"/>
    </source>
</evidence>
<dbReference type="EMBL" id="VDUY01000006">
    <property type="protein sequence ID" value="TXL64238.1"/>
    <property type="molecule type" value="Genomic_DNA"/>
</dbReference>
<dbReference type="Pfam" id="PF02746">
    <property type="entry name" value="MR_MLE_N"/>
    <property type="match status" value="1"/>
</dbReference>
<proteinExistence type="predicted"/>
<dbReference type="InterPro" id="IPR018110">
    <property type="entry name" value="Mandel_Rmase/mucon_lact_enz_CS"/>
</dbReference>
<dbReference type="SMART" id="SM00922">
    <property type="entry name" value="MR_MLE"/>
    <property type="match status" value="1"/>
</dbReference>
<dbReference type="InterPro" id="IPR036849">
    <property type="entry name" value="Enolase-like_C_sf"/>
</dbReference>